<dbReference type="SUPFAM" id="SSF55729">
    <property type="entry name" value="Acyl-CoA N-acyltransferases (Nat)"/>
    <property type="match status" value="1"/>
</dbReference>
<gene>
    <name evidence="4" type="ORF">ABA45_17780</name>
</gene>
<dbReference type="Pfam" id="PF00583">
    <property type="entry name" value="Acetyltransf_1"/>
    <property type="match status" value="1"/>
</dbReference>
<dbReference type="InterPro" id="IPR000182">
    <property type="entry name" value="GNAT_dom"/>
</dbReference>
<keyword evidence="2" id="KW-0012">Acyltransferase</keyword>
<dbReference type="InterPro" id="IPR051556">
    <property type="entry name" value="N-term/lysine_N-AcTrnsfr"/>
</dbReference>
<feature type="domain" description="N-acetyltransferase" evidence="3">
    <location>
        <begin position="3"/>
        <end position="143"/>
    </location>
</feature>
<dbReference type="AlphaFoldDB" id="A0A0H4I8J3"/>
<evidence type="ECO:0000313" key="4">
    <source>
        <dbReference type="EMBL" id="AKO54058.1"/>
    </source>
</evidence>
<keyword evidence="5" id="KW-1185">Reference proteome</keyword>
<dbReference type="CDD" id="cd04301">
    <property type="entry name" value="NAT_SF"/>
    <property type="match status" value="1"/>
</dbReference>
<dbReference type="PANTHER" id="PTHR42919:SF8">
    <property type="entry name" value="N-ALPHA-ACETYLTRANSFERASE 50"/>
    <property type="match status" value="1"/>
</dbReference>
<protein>
    <recommendedName>
        <fullName evidence="3">N-acetyltransferase domain-containing protein</fullName>
    </recommendedName>
</protein>
<evidence type="ECO:0000313" key="5">
    <source>
        <dbReference type="Proteomes" id="UP000036406"/>
    </source>
</evidence>
<dbReference type="KEGG" id="mpq:ABA45_17780"/>
<dbReference type="Gene3D" id="3.40.630.30">
    <property type="match status" value="1"/>
</dbReference>
<dbReference type="PROSITE" id="PS51186">
    <property type="entry name" value="GNAT"/>
    <property type="match status" value="1"/>
</dbReference>
<accession>A0A0H4I8J3</accession>
<dbReference type="PATRIC" id="fig|330734.3.peg.3737"/>
<proteinExistence type="predicted"/>
<evidence type="ECO:0000256" key="1">
    <source>
        <dbReference type="ARBA" id="ARBA00022679"/>
    </source>
</evidence>
<evidence type="ECO:0000259" key="3">
    <source>
        <dbReference type="PROSITE" id="PS51186"/>
    </source>
</evidence>
<keyword evidence="1" id="KW-0808">Transferase</keyword>
<dbReference type="GO" id="GO:0016747">
    <property type="term" value="F:acyltransferase activity, transferring groups other than amino-acyl groups"/>
    <property type="evidence" value="ECO:0007669"/>
    <property type="project" value="InterPro"/>
</dbReference>
<dbReference type="STRING" id="330734.ABA45_17780"/>
<reference evidence="4 5" key="1">
    <citation type="submission" date="2015-05" db="EMBL/GenBank/DDBJ databases">
        <title>Complete genome of Marinobacter psychrophilus strain 20041T isolated from sea-ice of the Canadian Basin.</title>
        <authorList>
            <person name="Song L."/>
            <person name="Ren L."/>
            <person name="Yu Y."/>
            <person name="Wang X."/>
        </authorList>
    </citation>
    <scope>NUCLEOTIDE SEQUENCE [LARGE SCALE GENOMIC DNA]</scope>
    <source>
        <strain evidence="4 5">20041</strain>
    </source>
</reference>
<dbReference type="Proteomes" id="UP000036406">
    <property type="component" value="Chromosome"/>
</dbReference>
<evidence type="ECO:0000256" key="2">
    <source>
        <dbReference type="ARBA" id="ARBA00023315"/>
    </source>
</evidence>
<dbReference type="RefSeq" id="WP_048388393.1">
    <property type="nucleotide sequence ID" value="NZ_CP011494.1"/>
</dbReference>
<organism evidence="4 5">
    <name type="scientific">Marinobacter psychrophilus</name>
    <dbReference type="NCBI Taxonomy" id="330734"/>
    <lineage>
        <taxon>Bacteria</taxon>
        <taxon>Pseudomonadati</taxon>
        <taxon>Pseudomonadota</taxon>
        <taxon>Gammaproteobacteria</taxon>
        <taxon>Pseudomonadales</taxon>
        <taxon>Marinobacteraceae</taxon>
        <taxon>Marinobacter</taxon>
    </lineage>
</organism>
<dbReference type="EMBL" id="CP011494">
    <property type="protein sequence ID" value="AKO54058.1"/>
    <property type="molecule type" value="Genomic_DNA"/>
</dbReference>
<name>A0A0H4I8J3_9GAMM</name>
<sequence>MDLLISLATINHAVFACELAKANMRPYYKRYEIEWNNDNFLQEWKTLESYIIYKSETEVGFLSLSSNSSSLYIRDIHLSEKYLNKGIGTWAISQATSIAASRGLGSIRLKVFKDNPAKSLYERLGYLVVGTENNLLRMEYRVAA</sequence>
<dbReference type="PANTHER" id="PTHR42919">
    <property type="entry name" value="N-ALPHA-ACETYLTRANSFERASE"/>
    <property type="match status" value="1"/>
</dbReference>
<dbReference type="InterPro" id="IPR016181">
    <property type="entry name" value="Acyl_CoA_acyltransferase"/>
</dbReference>